<evidence type="ECO:0000313" key="2">
    <source>
        <dbReference type="EMBL" id="CAK0885883.1"/>
    </source>
</evidence>
<proteinExistence type="predicted"/>
<feature type="compositionally biased region" description="Low complexity" evidence="1">
    <location>
        <begin position="260"/>
        <end position="276"/>
    </location>
</feature>
<feature type="region of interest" description="Disordered" evidence="1">
    <location>
        <begin position="240"/>
        <end position="281"/>
    </location>
</feature>
<reference evidence="2" key="1">
    <citation type="submission" date="2023-10" db="EMBL/GenBank/DDBJ databases">
        <authorList>
            <person name="Chen Y."/>
            <person name="Shah S."/>
            <person name="Dougan E. K."/>
            <person name="Thang M."/>
            <person name="Chan C."/>
        </authorList>
    </citation>
    <scope>NUCLEOTIDE SEQUENCE [LARGE SCALE GENOMIC DNA]</scope>
</reference>
<name>A0ABN9WKD1_9DINO</name>
<evidence type="ECO:0000313" key="3">
    <source>
        <dbReference type="Proteomes" id="UP001189429"/>
    </source>
</evidence>
<feature type="region of interest" description="Disordered" evidence="1">
    <location>
        <begin position="293"/>
        <end position="321"/>
    </location>
</feature>
<feature type="region of interest" description="Disordered" evidence="1">
    <location>
        <begin position="1"/>
        <end position="22"/>
    </location>
</feature>
<feature type="compositionally biased region" description="Basic and acidic residues" evidence="1">
    <location>
        <begin position="1"/>
        <end position="19"/>
    </location>
</feature>
<sequence>MPGVLAREDLQSEDSKSDPGKGCGLPVATFEELVHAVLPPQDADLASVHLVALVLLGPVPDPVVVSVLQNPVRHPVAVVVAQACNVTGPCENVFEVGFVPVPECKVFLHSLYALPDSLHECFRSGIIFLSSPRSVEVCLTVRFQLPLHQKSDVDTRERKSFKRAQIGGPVAPTEPALMAARAHGGFERRRFGWTPAQRAAEGLAEAGCGAPRVTLELVHPAKQSGRHFGKATQVTAIVPQSADRGPRPNPVLQHSVPVGADAAPPEARAPRPAATPSGGCCGSAARWRLQAPVQPSGGATASSPSKARPGAAAPRGGAAGGACGEDGALGFSKQAFEVLETKCPVFAEPDLSSRKVGSKSRGGNVWAAELTVDGWVRLHGERVAPPSDGVVKLNYQ</sequence>
<feature type="non-terminal residue" evidence="2">
    <location>
        <position position="396"/>
    </location>
</feature>
<protein>
    <submittedName>
        <fullName evidence="2">Uncharacterized protein</fullName>
    </submittedName>
</protein>
<evidence type="ECO:0000256" key="1">
    <source>
        <dbReference type="SAM" id="MobiDB-lite"/>
    </source>
</evidence>
<keyword evidence="3" id="KW-1185">Reference proteome</keyword>
<feature type="compositionally biased region" description="Low complexity" evidence="1">
    <location>
        <begin position="307"/>
        <end position="316"/>
    </location>
</feature>
<dbReference type="Proteomes" id="UP001189429">
    <property type="component" value="Unassembled WGS sequence"/>
</dbReference>
<comment type="caution">
    <text evidence="2">The sequence shown here is derived from an EMBL/GenBank/DDBJ whole genome shotgun (WGS) entry which is preliminary data.</text>
</comment>
<dbReference type="EMBL" id="CAUYUJ010018726">
    <property type="protein sequence ID" value="CAK0885883.1"/>
    <property type="molecule type" value="Genomic_DNA"/>
</dbReference>
<accession>A0ABN9WKD1</accession>
<organism evidence="2 3">
    <name type="scientific">Prorocentrum cordatum</name>
    <dbReference type="NCBI Taxonomy" id="2364126"/>
    <lineage>
        <taxon>Eukaryota</taxon>
        <taxon>Sar</taxon>
        <taxon>Alveolata</taxon>
        <taxon>Dinophyceae</taxon>
        <taxon>Prorocentrales</taxon>
        <taxon>Prorocentraceae</taxon>
        <taxon>Prorocentrum</taxon>
    </lineage>
</organism>
<gene>
    <name evidence="2" type="ORF">PCOR1329_LOCUS67374</name>
</gene>